<dbReference type="PANTHER" id="PTHR38011">
    <property type="entry name" value="DIHYDROFOLATE REDUCTASE FAMILY PROTEIN (AFU_ORTHOLOGUE AFUA_8G06820)"/>
    <property type="match status" value="1"/>
</dbReference>
<protein>
    <submittedName>
        <fullName evidence="2">Dihydrofolate reductase family protein</fullName>
    </submittedName>
</protein>
<dbReference type="Gene3D" id="3.40.430.10">
    <property type="entry name" value="Dihydrofolate Reductase, subunit A"/>
    <property type="match status" value="1"/>
</dbReference>
<organism evidence="2 3">
    <name type="scientific">Candidatus Acidiferrum panamense</name>
    <dbReference type="NCBI Taxonomy" id="2741543"/>
    <lineage>
        <taxon>Bacteria</taxon>
        <taxon>Pseudomonadati</taxon>
        <taxon>Acidobacteriota</taxon>
        <taxon>Terriglobia</taxon>
        <taxon>Candidatus Acidiferrales</taxon>
        <taxon>Candidatus Acidiferrum</taxon>
    </lineage>
</organism>
<dbReference type="InterPro" id="IPR050765">
    <property type="entry name" value="Riboflavin_Biosynth_HTPR"/>
</dbReference>
<gene>
    <name evidence="2" type="ORF">HRJ53_23505</name>
</gene>
<dbReference type="InterPro" id="IPR024072">
    <property type="entry name" value="DHFR-like_dom_sf"/>
</dbReference>
<proteinExistence type="predicted"/>
<dbReference type="GO" id="GO:0008703">
    <property type="term" value="F:5-amino-6-(5-phosphoribosylamino)uracil reductase activity"/>
    <property type="evidence" value="ECO:0007669"/>
    <property type="project" value="InterPro"/>
</dbReference>
<dbReference type="AlphaFoldDB" id="A0A7V8NUW5"/>
<dbReference type="GO" id="GO:0009231">
    <property type="term" value="P:riboflavin biosynthetic process"/>
    <property type="evidence" value="ECO:0007669"/>
    <property type="project" value="InterPro"/>
</dbReference>
<evidence type="ECO:0000259" key="1">
    <source>
        <dbReference type="Pfam" id="PF01872"/>
    </source>
</evidence>
<dbReference type="PANTHER" id="PTHR38011:SF11">
    <property type="entry name" value="2,5-DIAMINO-6-RIBOSYLAMINO-4(3H)-PYRIMIDINONE 5'-PHOSPHATE REDUCTASE"/>
    <property type="match status" value="1"/>
</dbReference>
<feature type="domain" description="Bacterial bifunctional deaminase-reductase C-terminal" evidence="1">
    <location>
        <begin position="10"/>
        <end position="170"/>
    </location>
</feature>
<keyword evidence="3" id="KW-1185">Reference proteome</keyword>
<sequence length="183" mass="19920">MAKKNSFHFIYYFASSCDGFIADASGGVEWLNAFHGGVDYGANDLFKSFDGAVMGRKTYEQALTFDKWGFSAKMPCVVLSKTRTSGPHVDFWQQPVEGLREYFCKKGAKNVWMVGGGAAASSFLSAGLLTDIRQAVMPIVLGSGIPAYGALEKHVRLQLAESKEFSNGVVALRYTPVKHGKSD</sequence>
<evidence type="ECO:0000313" key="2">
    <source>
        <dbReference type="EMBL" id="MBA0087963.1"/>
    </source>
</evidence>
<dbReference type="SUPFAM" id="SSF53597">
    <property type="entry name" value="Dihydrofolate reductase-like"/>
    <property type="match status" value="1"/>
</dbReference>
<dbReference type="Proteomes" id="UP000567293">
    <property type="component" value="Unassembled WGS sequence"/>
</dbReference>
<dbReference type="PROSITE" id="PS51257">
    <property type="entry name" value="PROKAR_LIPOPROTEIN"/>
    <property type="match status" value="1"/>
</dbReference>
<dbReference type="Pfam" id="PF01872">
    <property type="entry name" value="RibD_C"/>
    <property type="match status" value="1"/>
</dbReference>
<dbReference type="EMBL" id="JACDQQ010002270">
    <property type="protein sequence ID" value="MBA0087963.1"/>
    <property type="molecule type" value="Genomic_DNA"/>
</dbReference>
<reference evidence="2" key="1">
    <citation type="submission" date="2020-06" db="EMBL/GenBank/DDBJ databases">
        <title>Legume-microbial interactions unlock mineral nutrients during tropical forest succession.</title>
        <authorList>
            <person name="Epihov D.Z."/>
        </authorList>
    </citation>
    <scope>NUCLEOTIDE SEQUENCE [LARGE SCALE GENOMIC DNA]</scope>
    <source>
        <strain evidence="2">Pan2503</strain>
    </source>
</reference>
<name>A0A7V8NUW5_9BACT</name>
<dbReference type="InterPro" id="IPR002734">
    <property type="entry name" value="RibDG_C"/>
</dbReference>
<accession>A0A7V8NUW5</accession>
<evidence type="ECO:0000313" key="3">
    <source>
        <dbReference type="Proteomes" id="UP000567293"/>
    </source>
</evidence>
<comment type="caution">
    <text evidence="2">The sequence shown here is derived from an EMBL/GenBank/DDBJ whole genome shotgun (WGS) entry which is preliminary data.</text>
</comment>